<dbReference type="Proteomes" id="UP000310200">
    <property type="component" value="Unassembled WGS sequence"/>
</dbReference>
<dbReference type="EMBL" id="QBLH01003978">
    <property type="protein sequence ID" value="TGZ31970.1"/>
    <property type="molecule type" value="Genomic_DNA"/>
</dbReference>
<evidence type="ECO:0000313" key="1">
    <source>
        <dbReference type="EMBL" id="TGZ31970.1"/>
    </source>
</evidence>
<gene>
    <name evidence="1" type="ORF">DBV15_05702</name>
</gene>
<dbReference type="AlphaFoldDB" id="A0A4S2JA38"/>
<sequence>MTFRCMPAFQTLGGGDCGASWSPAKSKLVDGRNDVGVSQFSTILMMYLLRIQDTLTLLKENKI</sequence>
<keyword evidence="2" id="KW-1185">Reference proteome</keyword>
<reference evidence="1 2" key="1">
    <citation type="journal article" date="2019" name="Philos. Trans. R. Soc. Lond., B, Biol. Sci.">
        <title>Ant behaviour and brain gene expression of defending hosts depend on the ecological success of the intruding social parasite.</title>
        <authorList>
            <person name="Kaur R."/>
            <person name="Stoldt M."/>
            <person name="Jongepier E."/>
            <person name="Feldmeyer B."/>
            <person name="Menzel F."/>
            <person name="Bornberg-Bauer E."/>
            <person name="Foitzik S."/>
        </authorList>
    </citation>
    <scope>NUCLEOTIDE SEQUENCE [LARGE SCALE GENOMIC DNA]</scope>
    <source>
        <tissue evidence="1">Whole body</tissue>
    </source>
</reference>
<name>A0A4S2JA38_9HYME</name>
<protein>
    <submittedName>
        <fullName evidence="1">Uncharacterized protein</fullName>
    </submittedName>
</protein>
<comment type="caution">
    <text evidence="1">The sequence shown here is derived from an EMBL/GenBank/DDBJ whole genome shotgun (WGS) entry which is preliminary data.</text>
</comment>
<evidence type="ECO:0000313" key="2">
    <source>
        <dbReference type="Proteomes" id="UP000310200"/>
    </source>
</evidence>
<organism evidence="1 2">
    <name type="scientific">Temnothorax longispinosus</name>
    <dbReference type="NCBI Taxonomy" id="300112"/>
    <lineage>
        <taxon>Eukaryota</taxon>
        <taxon>Metazoa</taxon>
        <taxon>Ecdysozoa</taxon>
        <taxon>Arthropoda</taxon>
        <taxon>Hexapoda</taxon>
        <taxon>Insecta</taxon>
        <taxon>Pterygota</taxon>
        <taxon>Neoptera</taxon>
        <taxon>Endopterygota</taxon>
        <taxon>Hymenoptera</taxon>
        <taxon>Apocrita</taxon>
        <taxon>Aculeata</taxon>
        <taxon>Formicoidea</taxon>
        <taxon>Formicidae</taxon>
        <taxon>Myrmicinae</taxon>
        <taxon>Temnothorax</taxon>
    </lineage>
</organism>
<accession>A0A4S2JA38</accession>
<proteinExistence type="predicted"/>